<dbReference type="EC" id="3.1.1.96" evidence="2"/>
<dbReference type="Proteomes" id="UP001575105">
    <property type="component" value="Unassembled WGS sequence"/>
</dbReference>
<dbReference type="InterPro" id="IPR023509">
    <property type="entry name" value="DTD-like_sf"/>
</dbReference>
<keyword evidence="2" id="KW-0820">tRNA-binding</keyword>
<evidence type="ECO:0000256" key="2">
    <source>
        <dbReference type="HAMAP-Rule" id="MF_00518"/>
    </source>
</evidence>
<dbReference type="RefSeq" id="WP_425346412.1">
    <property type="nucleotide sequence ID" value="NZ_JBGUBD010000009.1"/>
</dbReference>
<comment type="similarity">
    <text evidence="1 2">Belongs to the DTD family.</text>
</comment>
<proteinExistence type="inferred from homology"/>
<dbReference type="Pfam" id="PF02580">
    <property type="entry name" value="Tyr_Deacylase"/>
    <property type="match status" value="1"/>
</dbReference>
<dbReference type="InterPro" id="IPR003732">
    <property type="entry name" value="Daa-tRNA_deacyls_DTD"/>
</dbReference>
<evidence type="ECO:0000313" key="3">
    <source>
        <dbReference type="EMBL" id="MFA9479491.1"/>
    </source>
</evidence>
<comment type="subcellular location">
    <subcellularLocation>
        <location evidence="2">Cytoplasm</location>
    </subcellularLocation>
</comment>
<dbReference type="HAMAP" id="MF_00518">
    <property type="entry name" value="Deacylase_Dtd"/>
    <property type="match status" value="1"/>
</dbReference>
<comment type="caution">
    <text evidence="3">The sequence shown here is derived from an EMBL/GenBank/DDBJ whole genome shotgun (WGS) entry which is preliminary data.</text>
</comment>
<comment type="catalytic activity">
    <reaction evidence="2">
        <text>glycyl-tRNA(Ala) + H2O = tRNA(Ala) + glycine + H(+)</text>
        <dbReference type="Rhea" id="RHEA:53744"/>
        <dbReference type="Rhea" id="RHEA-COMP:9657"/>
        <dbReference type="Rhea" id="RHEA-COMP:13640"/>
        <dbReference type="ChEBI" id="CHEBI:15377"/>
        <dbReference type="ChEBI" id="CHEBI:15378"/>
        <dbReference type="ChEBI" id="CHEBI:57305"/>
        <dbReference type="ChEBI" id="CHEBI:78442"/>
        <dbReference type="ChEBI" id="CHEBI:78522"/>
    </reaction>
</comment>
<comment type="catalytic activity">
    <reaction evidence="2">
        <text>a D-aminoacyl-tRNA + H2O = a tRNA + a D-alpha-amino acid + H(+)</text>
        <dbReference type="Rhea" id="RHEA:13953"/>
        <dbReference type="Rhea" id="RHEA-COMP:10123"/>
        <dbReference type="Rhea" id="RHEA-COMP:10124"/>
        <dbReference type="ChEBI" id="CHEBI:15377"/>
        <dbReference type="ChEBI" id="CHEBI:15378"/>
        <dbReference type="ChEBI" id="CHEBI:59871"/>
        <dbReference type="ChEBI" id="CHEBI:78442"/>
        <dbReference type="ChEBI" id="CHEBI:79333"/>
        <dbReference type="EC" id="3.1.1.96"/>
    </reaction>
</comment>
<gene>
    <name evidence="2 3" type="primary">dtd</name>
    <name evidence="3" type="ORF">ACERK3_14475</name>
</gene>
<dbReference type="SUPFAM" id="SSF69500">
    <property type="entry name" value="DTD-like"/>
    <property type="match status" value="1"/>
</dbReference>
<accession>A0ABV4U7A9</accession>
<dbReference type="PANTHER" id="PTHR10472">
    <property type="entry name" value="D-TYROSYL-TRNA TYR DEACYLASE"/>
    <property type="match status" value="1"/>
</dbReference>
<organism evidence="3 4">
    <name type="scientific">Natronomicrosphaera hydrolytica</name>
    <dbReference type="NCBI Taxonomy" id="3242702"/>
    <lineage>
        <taxon>Bacteria</taxon>
        <taxon>Pseudomonadati</taxon>
        <taxon>Planctomycetota</taxon>
        <taxon>Phycisphaerae</taxon>
        <taxon>Phycisphaerales</taxon>
        <taxon>Phycisphaeraceae</taxon>
        <taxon>Natronomicrosphaera</taxon>
    </lineage>
</organism>
<sequence>MRVLLQRVSQGSVTVDGDTLGQISLGYVLLVGVGQGDTRAEADRLAEKIVNLRLFPDDRGRFDRSLLDVVGDALVVSQFTLFGDARKGRRPSFIHAADPADAEPLVDYFAERLKALGVRHVATGRFAAMMDVEIHNDGPVTLWLDSAELSA</sequence>
<dbReference type="EMBL" id="JBGUBD010000009">
    <property type="protein sequence ID" value="MFA9479491.1"/>
    <property type="molecule type" value="Genomic_DNA"/>
</dbReference>
<dbReference type="PANTHER" id="PTHR10472:SF5">
    <property type="entry name" value="D-AMINOACYL-TRNA DEACYLASE 1"/>
    <property type="match status" value="1"/>
</dbReference>
<dbReference type="EC" id="3.1.1.-" evidence="2"/>
<evidence type="ECO:0000313" key="4">
    <source>
        <dbReference type="Proteomes" id="UP001575105"/>
    </source>
</evidence>
<evidence type="ECO:0000256" key="1">
    <source>
        <dbReference type="ARBA" id="ARBA00009673"/>
    </source>
</evidence>
<reference evidence="3 4" key="1">
    <citation type="submission" date="2024-08" db="EMBL/GenBank/DDBJ databases">
        <title>Whole-genome sequencing of halo(alkali)philic microorganisms from hypersaline lakes.</title>
        <authorList>
            <person name="Sorokin D.Y."/>
            <person name="Merkel A.Y."/>
            <person name="Messina E."/>
            <person name="Yakimov M."/>
        </authorList>
    </citation>
    <scope>NUCLEOTIDE SEQUENCE [LARGE SCALE GENOMIC DNA]</scope>
    <source>
        <strain evidence="3 4">AB-hyl4</strain>
    </source>
</reference>
<keyword evidence="2" id="KW-0694">RNA-binding</keyword>
<dbReference type="GO" id="GO:0051499">
    <property type="term" value="F:D-aminoacyl-tRNA deacylase activity"/>
    <property type="evidence" value="ECO:0007669"/>
    <property type="project" value="UniProtKB-EC"/>
</dbReference>
<feature type="short sequence motif" description="Gly-cisPro motif, important for rejection of L-amino acids" evidence="2">
    <location>
        <begin position="138"/>
        <end position="139"/>
    </location>
</feature>
<comment type="function">
    <text evidence="2">An aminoacyl-tRNA editing enzyme that deacylates mischarged D-aminoacyl-tRNAs. Also deacylates mischarged glycyl-tRNA(Ala), protecting cells against glycine mischarging by AlaRS. Acts via tRNA-based rather than protein-based catalysis; rejects L-amino acids rather than detecting D-amino acids in the active site. By recycling D-aminoacyl-tRNA to D-amino acids and free tRNA molecules, this enzyme counteracts the toxicity associated with the formation of D-aminoacyl-tRNA entities in vivo and helps enforce protein L-homochirality.</text>
</comment>
<keyword evidence="4" id="KW-1185">Reference proteome</keyword>
<protein>
    <recommendedName>
        <fullName evidence="2">D-aminoacyl-tRNA deacylase</fullName>
        <shortName evidence="2">DTD</shortName>
        <ecNumber evidence="2">3.1.1.96</ecNumber>
    </recommendedName>
    <alternativeName>
        <fullName evidence="2">Gly-tRNA(Ala) deacylase</fullName>
        <ecNumber evidence="2">3.1.1.-</ecNumber>
    </alternativeName>
</protein>
<comment type="subunit">
    <text evidence="2">Homodimer.</text>
</comment>
<comment type="domain">
    <text evidence="2">A Gly-cisPro motif from one monomer fits into the active site of the other monomer to allow specific chiral rejection of L-amino acids.</text>
</comment>
<dbReference type="NCBIfam" id="TIGR00256">
    <property type="entry name" value="D-aminoacyl-tRNA deacylase"/>
    <property type="match status" value="1"/>
</dbReference>
<name>A0ABV4U7A9_9BACT</name>
<keyword evidence="2 3" id="KW-0378">Hydrolase</keyword>
<dbReference type="Gene3D" id="3.50.80.10">
    <property type="entry name" value="D-tyrosyl-tRNA(Tyr) deacylase"/>
    <property type="match status" value="1"/>
</dbReference>
<keyword evidence="2" id="KW-0963">Cytoplasm</keyword>